<reference evidence="2 3" key="1">
    <citation type="submission" date="2017-04" db="EMBL/GenBank/DDBJ databases">
        <authorList>
            <person name="Afonso C.L."/>
            <person name="Miller P.J."/>
            <person name="Scott M.A."/>
            <person name="Spackman E."/>
            <person name="Goraichik I."/>
            <person name="Dimitrov K.M."/>
            <person name="Suarez D.L."/>
            <person name="Swayne D.E."/>
        </authorList>
    </citation>
    <scope>NUCLEOTIDE SEQUENCE [LARGE SCALE GENOMIC DNA]</scope>
    <source>
        <strain evidence="2 3">B5P</strain>
    </source>
</reference>
<name>A0A1X7PT44_9HYPH</name>
<dbReference type="Gene3D" id="1.10.12.10">
    <property type="entry name" value="Lyase 2-enoyl-coa Hydratase, Chain A, domain 2"/>
    <property type="match status" value="1"/>
</dbReference>
<dbReference type="CDD" id="cd06558">
    <property type="entry name" value="crotonase-like"/>
    <property type="match status" value="1"/>
</dbReference>
<evidence type="ECO:0000256" key="1">
    <source>
        <dbReference type="ARBA" id="ARBA00005254"/>
    </source>
</evidence>
<dbReference type="EMBL" id="FXBL01000004">
    <property type="protein sequence ID" value="SMH54547.1"/>
    <property type="molecule type" value="Genomic_DNA"/>
</dbReference>
<accession>A0A1X7PT44</accession>
<proteinExistence type="inferred from homology"/>
<dbReference type="OrthoDB" id="7332872at2"/>
<dbReference type="Pfam" id="PF00378">
    <property type="entry name" value="ECH_1"/>
    <property type="match status" value="1"/>
</dbReference>
<dbReference type="InterPro" id="IPR029045">
    <property type="entry name" value="ClpP/crotonase-like_dom_sf"/>
</dbReference>
<protein>
    <submittedName>
        <fullName evidence="2">Enoyl-CoA hydratase</fullName>
    </submittedName>
</protein>
<dbReference type="PANTHER" id="PTHR42964">
    <property type="entry name" value="ENOYL-COA HYDRATASE"/>
    <property type="match status" value="1"/>
</dbReference>
<keyword evidence="3" id="KW-1185">Reference proteome</keyword>
<dbReference type="InterPro" id="IPR001753">
    <property type="entry name" value="Enoyl-CoA_hydra/iso"/>
</dbReference>
<sequence length="262" mass="27932">MGTRAIRLVIDDGLARLTMCQPERGNPIDEAFAAEFRHAAECCYRNPDVRAVLLDAEGRYFSVGGDLKLLARDRNALPPSVTRMLKDLCYGIELFARGDAPVVASVHATTAGGTVGLVSGCDLVYAAPDATFASAFSTIGLCPDSGASFFLTRRVGARLAKEFFLLGEVWDAETARANGLVNRVVPAAELASTAEAVAKRLATGPTLGYGETRRLIDGSMHNSLTEQLAAEAAAIGRLITTEDAWDGITALVEKRRPRFGGR</sequence>
<dbReference type="PANTHER" id="PTHR42964:SF1">
    <property type="entry name" value="POLYKETIDE BIOSYNTHESIS ENOYL-COA HYDRATASE PKSH-RELATED"/>
    <property type="match status" value="1"/>
</dbReference>
<dbReference type="RefSeq" id="WP_085466735.1">
    <property type="nucleotide sequence ID" value="NZ_FXBL01000004.1"/>
</dbReference>
<dbReference type="SUPFAM" id="SSF52096">
    <property type="entry name" value="ClpP/crotonase"/>
    <property type="match status" value="1"/>
</dbReference>
<evidence type="ECO:0000313" key="2">
    <source>
        <dbReference type="EMBL" id="SMH54547.1"/>
    </source>
</evidence>
<organism evidence="2 3">
    <name type="scientific">Mesorhizobium australicum</name>
    <dbReference type="NCBI Taxonomy" id="536018"/>
    <lineage>
        <taxon>Bacteria</taxon>
        <taxon>Pseudomonadati</taxon>
        <taxon>Pseudomonadota</taxon>
        <taxon>Alphaproteobacteria</taxon>
        <taxon>Hyphomicrobiales</taxon>
        <taxon>Phyllobacteriaceae</taxon>
        <taxon>Mesorhizobium</taxon>
    </lineage>
</organism>
<dbReference type="Gene3D" id="3.90.226.10">
    <property type="entry name" value="2-enoyl-CoA Hydratase, Chain A, domain 1"/>
    <property type="match status" value="1"/>
</dbReference>
<evidence type="ECO:0000313" key="3">
    <source>
        <dbReference type="Proteomes" id="UP000193083"/>
    </source>
</evidence>
<dbReference type="AlphaFoldDB" id="A0A1X7PT44"/>
<dbReference type="GO" id="GO:0003824">
    <property type="term" value="F:catalytic activity"/>
    <property type="evidence" value="ECO:0007669"/>
    <property type="project" value="UniProtKB-ARBA"/>
</dbReference>
<dbReference type="Proteomes" id="UP000193083">
    <property type="component" value="Unassembled WGS sequence"/>
</dbReference>
<dbReference type="InterPro" id="IPR014748">
    <property type="entry name" value="Enoyl-CoA_hydra_C"/>
</dbReference>
<gene>
    <name evidence="2" type="ORF">SAMN02982922_5105</name>
</gene>
<dbReference type="InterPro" id="IPR051683">
    <property type="entry name" value="Enoyl-CoA_Hydratase/Isomerase"/>
</dbReference>
<comment type="similarity">
    <text evidence="1">Belongs to the enoyl-CoA hydratase/isomerase family.</text>
</comment>